<dbReference type="InterPro" id="IPR050898">
    <property type="entry name" value="Plant_acyltransferase"/>
</dbReference>
<dbReference type="Proteomes" id="UP000636709">
    <property type="component" value="Unassembled WGS sequence"/>
</dbReference>
<dbReference type="EMBL" id="JACEFO010001655">
    <property type="protein sequence ID" value="KAF8724933.1"/>
    <property type="molecule type" value="Genomic_DNA"/>
</dbReference>
<dbReference type="PANTHER" id="PTHR31147">
    <property type="entry name" value="ACYL TRANSFERASE 4"/>
    <property type="match status" value="1"/>
</dbReference>
<dbReference type="OrthoDB" id="444127at2759"/>
<dbReference type="Pfam" id="PF02458">
    <property type="entry name" value="Transferase"/>
    <property type="match status" value="1"/>
</dbReference>
<sequence length="444" mass="46586">MSVTVTKSSPVLVGPATAPATTVQHINLSSFDMALAFFPVTSFHVFDRAIHAPAAETVRVALSRAMVHYFPVAGRLVVSDDGRRLRIACTGEGVAFVAASADVSLADAGLLDDPPHTAGAAALMDELAVGLAGDGFRPSDPLLLVQVTEFACGGFVVAVTRNHAVADGTGFAQFMGAVGELARGLPRPSVLPVSCGDDDGSLPELPPLVAAMENALVALEPRDFPFLDITVPSRCIDRIKAGFAAGAGDDAGDGPCTVFEAVMAVLWQCRTRAVMMPGDDPSTPAPLVFAANVRKLAGARQGFYGNCITSVLAVPTSGEVASGDITDVVRLIKRAKRQIPHQFKRSSNGVAAVAGEEGGLSPEQVEVMFGYNAFDVTSWRNLGADAVDFSGGRPARVMCRMDRMPVPHCVACLPWKNKDGANVLARCVREEHVDAFLGELAKFT</sequence>
<evidence type="ECO:0000313" key="3">
    <source>
        <dbReference type="Proteomes" id="UP000636709"/>
    </source>
</evidence>
<dbReference type="PANTHER" id="PTHR31147:SF8">
    <property type="entry name" value="OS04G0194466 PROTEIN"/>
    <property type="match status" value="1"/>
</dbReference>
<dbReference type="Gramene" id="Dexi3B01G0013710.1">
    <property type="protein sequence ID" value="Dexi3B01G0013710.1:cds"/>
    <property type="gene ID" value="Dexi3B01G0013710"/>
</dbReference>
<dbReference type="GO" id="GO:0016747">
    <property type="term" value="F:acyltransferase activity, transferring groups other than amino-acyl groups"/>
    <property type="evidence" value="ECO:0007669"/>
    <property type="project" value="UniProtKB-ARBA"/>
</dbReference>
<reference evidence="2" key="1">
    <citation type="submission" date="2020-07" db="EMBL/GenBank/DDBJ databases">
        <title>Genome sequence and genetic diversity analysis of an under-domesticated orphan crop, white fonio (Digitaria exilis).</title>
        <authorList>
            <person name="Bennetzen J.L."/>
            <person name="Chen S."/>
            <person name="Ma X."/>
            <person name="Wang X."/>
            <person name="Yssel A.E.J."/>
            <person name="Chaluvadi S.R."/>
            <person name="Johnson M."/>
            <person name="Gangashetty P."/>
            <person name="Hamidou F."/>
            <person name="Sanogo M.D."/>
            <person name="Zwaenepoel A."/>
            <person name="Wallace J."/>
            <person name="Van De Peer Y."/>
            <person name="Van Deynze A."/>
        </authorList>
    </citation>
    <scope>NUCLEOTIDE SEQUENCE</scope>
    <source>
        <tissue evidence="2">Leaves</tissue>
    </source>
</reference>
<gene>
    <name evidence="2" type="ORF">HU200_020649</name>
</gene>
<evidence type="ECO:0000313" key="2">
    <source>
        <dbReference type="EMBL" id="KAF8724933.1"/>
    </source>
</evidence>
<comment type="caution">
    <text evidence="2">The sequence shown here is derived from an EMBL/GenBank/DDBJ whole genome shotgun (WGS) entry which is preliminary data.</text>
</comment>
<dbReference type="AlphaFoldDB" id="A0A835F119"/>
<comment type="similarity">
    <text evidence="1">Belongs to the plant acyltransferase family.</text>
</comment>
<organism evidence="2 3">
    <name type="scientific">Digitaria exilis</name>
    <dbReference type="NCBI Taxonomy" id="1010633"/>
    <lineage>
        <taxon>Eukaryota</taxon>
        <taxon>Viridiplantae</taxon>
        <taxon>Streptophyta</taxon>
        <taxon>Embryophyta</taxon>
        <taxon>Tracheophyta</taxon>
        <taxon>Spermatophyta</taxon>
        <taxon>Magnoliopsida</taxon>
        <taxon>Liliopsida</taxon>
        <taxon>Poales</taxon>
        <taxon>Poaceae</taxon>
        <taxon>PACMAD clade</taxon>
        <taxon>Panicoideae</taxon>
        <taxon>Panicodae</taxon>
        <taxon>Paniceae</taxon>
        <taxon>Anthephorinae</taxon>
        <taxon>Digitaria</taxon>
    </lineage>
</organism>
<dbReference type="InterPro" id="IPR023213">
    <property type="entry name" value="CAT-like_dom_sf"/>
</dbReference>
<evidence type="ECO:0000256" key="1">
    <source>
        <dbReference type="ARBA" id="ARBA00009861"/>
    </source>
</evidence>
<proteinExistence type="inferred from homology"/>
<accession>A0A835F119</accession>
<protein>
    <submittedName>
        <fullName evidence="2">Uncharacterized protein</fullName>
    </submittedName>
</protein>
<keyword evidence="3" id="KW-1185">Reference proteome</keyword>
<name>A0A835F119_9POAL</name>
<dbReference type="Gene3D" id="3.30.559.10">
    <property type="entry name" value="Chloramphenicol acetyltransferase-like domain"/>
    <property type="match status" value="2"/>
</dbReference>